<comment type="caution">
    <text evidence="2">The sequence shown here is derived from an EMBL/GenBank/DDBJ whole genome shotgun (WGS) entry which is preliminary data.</text>
</comment>
<feature type="compositionally biased region" description="Polar residues" evidence="1">
    <location>
        <begin position="48"/>
        <end position="62"/>
    </location>
</feature>
<name>A0AAW1BXZ7_CROAD</name>
<organism evidence="2 3">
    <name type="scientific">Crotalus adamanteus</name>
    <name type="common">Eastern diamondback rattlesnake</name>
    <dbReference type="NCBI Taxonomy" id="8729"/>
    <lineage>
        <taxon>Eukaryota</taxon>
        <taxon>Metazoa</taxon>
        <taxon>Chordata</taxon>
        <taxon>Craniata</taxon>
        <taxon>Vertebrata</taxon>
        <taxon>Euteleostomi</taxon>
        <taxon>Lepidosauria</taxon>
        <taxon>Squamata</taxon>
        <taxon>Bifurcata</taxon>
        <taxon>Unidentata</taxon>
        <taxon>Episquamata</taxon>
        <taxon>Toxicofera</taxon>
        <taxon>Serpentes</taxon>
        <taxon>Colubroidea</taxon>
        <taxon>Viperidae</taxon>
        <taxon>Crotalinae</taxon>
        <taxon>Crotalus</taxon>
    </lineage>
</organism>
<dbReference type="EMBL" id="JAOTOJ010000002">
    <property type="protein sequence ID" value="KAK9407024.1"/>
    <property type="molecule type" value="Genomic_DNA"/>
</dbReference>
<reference evidence="2 3" key="1">
    <citation type="journal article" date="2024" name="Proc. Natl. Acad. Sci. U.S.A.">
        <title>The genetic regulatory architecture and epigenomic basis for age-related changes in rattlesnake venom.</title>
        <authorList>
            <person name="Hogan M.P."/>
            <person name="Holding M.L."/>
            <person name="Nystrom G.S."/>
            <person name="Colston T.J."/>
            <person name="Bartlett D.A."/>
            <person name="Mason A.J."/>
            <person name="Ellsworth S.A."/>
            <person name="Rautsaw R.M."/>
            <person name="Lawrence K.C."/>
            <person name="Strickland J.L."/>
            <person name="He B."/>
            <person name="Fraser P."/>
            <person name="Margres M.J."/>
            <person name="Gilbert D.M."/>
            <person name="Gibbs H.L."/>
            <person name="Parkinson C.L."/>
            <person name="Rokyta D.R."/>
        </authorList>
    </citation>
    <scope>NUCLEOTIDE SEQUENCE [LARGE SCALE GENOMIC DNA]</scope>
    <source>
        <strain evidence="2">DRR0105</strain>
    </source>
</reference>
<keyword evidence="3" id="KW-1185">Reference proteome</keyword>
<protein>
    <submittedName>
        <fullName evidence="2">Uncharacterized protein</fullName>
    </submittedName>
</protein>
<evidence type="ECO:0000313" key="3">
    <source>
        <dbReference type="Proteomes" id="UP001474421"/>
    </source>
</evidence>
<feature type="non-terminal residue" evidence="2">
    <location>
        <position position="1"/>
    </location>
</feature>
<accession>A0AAW1BXZ7</accession>
<feature type="region of interest" description="Disordered" evidence="1">
    <location>
        <begin position="48"/>
        <end position="82"/>
    </location>
</feature>
<dbReference type="Proteomes" id="UP001474421">
    <property type="component" value="Unassembled WGS sequence"/>
</dbReference>
<evidence type="ECO:0000313" key="2">
    <source>
        <dbReference type="EMBL" id="KAK9407024.1"/>
    </source>
</evidence>
<gene>
    <name evidence="2" type="ORF">NXF25_005798</name>
</gene>
<sequence>TSALFPLAVRKDSSIFLQATRQGRRQQPPTTATIPSLLQEPNLCANTTSQAPQFTTPLSSHHNCGDIQTAPSHGNLPPARAS</sequence>
<evidence type="ECO:0000256" key="1">
    <source>
        <dbReference type="SAM" id="MobiDB-lite"/>
    </source>
</evidence>
<proteinExistence type="predicted"/>
<dbReference type="AlphaFoldDB" id="A0AAW1BXZ7"/>